<reference evidence="2" key="1">
    <citation type="journal article" date="2011" name="Nat. Biotechnol.">
        <title>The genomic sequence of the Chinese hamster ovary (CHO)-K1 cell line.</title>
        <authorList>
            <person name="Xu X."/>
            <person name="Nagarajan H."/>
            <person name="Lewis N.E."/>
            <person name="Pan S."/>
            <person name="Cai Z."/>
            <person name="Liu X."/>
            <person name="Chen W."/>
            <person name="Xie M."/>
            <person name="Wang W."/>
            <person name="Hammond S."/>
            <person name="Andersen M.R."/>
            <person name="Neff N."/>
            <person name="Passarelli B."/>
            <person name="Koh W."/>
            <person name="Fan H.C."/>
            <person name="Wang J."/>
            <person name="Gui Y."/>
            <person name="Lee K.H."/>
            <person name="Betenbaugh M.J."/>
            <person name="Quake S.R."/>
            <person name="Famili I."/>
            <person name="Palsson B.O."/>
            <person name="Wang J."/>
        </authorList>
    </citation>
    <scope>NUCLEOTIDE SEQUENCE [LARGE SCALE GENOMIC DNA]</scope>
    <source>
        <strain evidence="2">CHO K1 cell line</strain>
    </source>
</reference>
<evidence type="ECO:0000313" key="1">
    <source>
        <dbReference type="EMBL" id="EGW07218.1"/>
    </source>
</evidence>
<sequence length="57" mass="6712">MTNRVFQGLRWHRSNITVTDYTMSENPWDDSSEEMLRNIFLLQHSSGLDETCSDIAY</sequence>
<gene>
    <name evidence="1" type="ORF">I79_021359</name>
</gene>
<dbReference type="InParanoid" id="G3ICG2"/>
<proteinExistence type="predicted"/>
<accession>G3ICG2</accession>
<evidence type="ECO:0000313" key="2">
    <source>
        <dbReference type="Proteomes" id="UP000001075"/>
    </source>
</evidence>
<organism evidence="1 2">
    <name type="scientific">Cricetulus griseus</name>
    <name type="common">Chinese hamster</name>
    <name type="synonym">Cricetulus barabensis griseus</name>
    <dbReference type="NCBI Taxonomy" id="10029"/>
    <lineage>
        <taxon>Eukaryota</taxon>
        <taxon>Metazoa</taxon>
        <taxon>Chordata</taxon>
        <taxon>Craniata</taxon>
        <taxon>Vertebrata</taxon>
        <taxon>Euteleostomi</taxon>
        <taxon>Mammalia</taxon>
        <taxon>Eutheria</taxon>
        <taxon>Euarchontoglires</taxon>
        <taxon>Glires</taxon>
        <taxon>Rodentia</taxon>
        <taxon>Myomorpha</taxon>
        <taxon>Muroidea</taxon>
        <taxon>Cricetidae</taxon>
        <taxon>Cricetinae</taxon>
        <taxon>Cricetulus</taxon>
    </lineage>
</organism>
<name>G3ICG2_CRIGR</name>
<dbReference type="AlphaFoldDB" id="G3ICG2"/>
<protein>
    <submittedName>
        <fullName evidence="1">Uncharacterized protein</fullName>
    </submittedName>
</protein>
<dbReference type="EMBL" id="JH001916">
    <property type="protein sequence ID" value="EGW07218.1"/>
    <property type="molecule type" value="Genomic_DNA"/>
</dbReference>
<dbReference type="Proteomes" id="UP000001075">
    <property type="component" value="Unassembled WGS sequence"/>
</dbReference>